<protein>
    <submittedName>
        <fullName evidence="2">Uncharacterized protein</fullName>
    </submittedName>
</protein>
<dbReference type="AlphaFoldDB" id="M1WYV6"/>
<keyword evidence="1" id="KW-1133">Transmembrane helix</keyword>
<reference evidence="2 3" key="1">
    <citation type="submission" date="2012-05" db="EMBL/GenBank/DDBJ databases">
        <authorList>
            <person name="Hilton J."/>
        </authorList>
    </citation>
    <scope>NUCLEOTIDE SEQUENCE [LARGE SCALE GENOMIC DNA]</scope>
    <source>
        <strain evidence="2 3">HH01</strain>
    </source>
</reference>
<keyword evidence="3" id="KW-1185">Reference proteome</keyword>
<keyword evidence="1" id="KW-0812">Transmembrane</keyword>
<organism evidence="2 3">
    <name type="scientific">Richelia intracellularis HH01</name>
    <dbReference type="NCBI Taxonomy" id="1165094"/>
    <lineage>
        <taxon>Bacteria</taxon>
        <taxon>Bacillati</taxon>
        <taxon>Cyanobacteriota</taxon>
        <taxon>Cyanophyceae</taxon>
        <taxon>Nostocales</taxon>
        <taxon>Nostocaceae</taxon>
        <taxon>Richelia</taxon>
    </lineage>
</organism>
<dbReference type="EMBL" id="CAIY01000005">
    <property type="protein sequence ID" value="CCH66228.1"/>
    <property type="molecule type" value="Genomic_DNA"/>
</dbReference>
<proteinExistence type="predicted"/>
<evidence type="ECO:0000256" key="1">
    <source>
        <dbReference type="SAM" id="Phobius"/>
    </source>
</evidence>
<evidence type="ECO:0000313" key="3">
    <source>
        <dbReference type="Proteomes" id="UP000053051"/>
    </source>
</evidence>
<sequence length="40" mass="4591">MLKILYSDIFIILATWILADIIMPIKIPIIFNDSCNILPT</sequence>
<comment type="caution">
    <text evidence="2">The sequence shown here is derived from an EMBL/GenBank/DDBJ whole genome shotgun (WGS) entry which is preliminary data.</text>
</comment>
<dbReference type="Proteomes" id="UP000053051">
    <property type="component" value="Unassembled WGS sequence"/>
</dbReference>
<evidence type="ECO:0000313" key="2">
    <source>
        <dbReference type="EMBL" id="CCH66228.1"/>
    </source>
</evidence>
<name>M1WYV6_9NOST</name>
<reference evidence="3" key="2">
    <citation type="submission" date="2016-01" db="EMBL/GenBank/DDBJ databases">
        <title>Diatom-associated endosymboitic cyanobacterium lacks core nitrogen metabolism enzymes.</title>
        <authorList>
            <person name="Hilton J.A."/>
            <person name="Foster R.A."/>
            <person name="Tripp H.J."/>
            <person name="Carter B.J."/>
            <person name="Zehr J.P."/>
            <person name="Villareal T.A."/>
        </authorList>
    </citation>
    <scope>NUCLEOTIDE SEQUENCE [LARGE SCALE GENOMIC DNA]</scope>
    <source>
        <strain evidence="3">HH01</strain>
    </source>
</reference>
<keyword evidence="1" id="KW-0472">Membrane</keyword>
<gene>
    <name evidence="2" type="ORF">RINTHH_730</name>
</gene>
<accession>M1WYV6</accession>
<feature type="transmembrane region" description="Helical" evidence="1">
    <location>
        <begin position="9"/>
        <end position="31"/>
    </location>
</feature>